<gene>
    <name evidence="7" type="ORF">MCYG_04409</name>
</gene>
<evidence type="ECO:0000256" key="2">
    <source>
        <dbReference type="ARBA" id="ARBA00006325"/>
    </source>
</evidence>
<keyword evidence="4 6" id="KW-1133">Transmembrane helix</keyword>
<reference evidence="8" key="1">
    <citation type="journal article" date="2012" name="MBio">
        <title>Comparative genome analysis of Trichophyton rubrum and related dermatophytes reveals candidate genes involved in infection.</title>
        <authorList>
            <person name="Martinez D.A."/>
            <person name="Oliver B.G."/>
            <person name="Graeser Y."/>
            <person name="Goldberg J.M."/>
            <person name="Li W."/>
            <person name="Martinez-Rossi N.M."/>
            <person name="Monod M."/>
            <person name="Shelest E."/>
            <person name="Barton R.C."/>
            <person name="Birch E."/>
            <person name="Brakhage A.A."/>
            <person name="Chen Z."/>
            <person name="Gurr S.J."/>
            <person name="Heiman D."/>
            <person name="Heitman J."/>
            <person name="Kosti I."/>
            <person name="Rossi A."/>
            <person name="Saif S."/>
            <person name="Samalova M."/>
            <person name="Saunders C.W."/>
            <person name="Shea T."/>
            <person name="Summerbell R.C."/>
            <person name="Xu J."/>
            <person name="Young S."/>
            <person name="Zeng Q."/>
            <person name="Birren B.W."/>
            <person name="Cuomo C.A."/>
            <person name="White T.C."/>
        </authorList>
    </citation>
    <scope>NUCLEOTIDE SEQUENCE [LARGE SCALE GENOMIC DNA]</scope>
    <source>
        <strain evidence="8">ATCC MYA-4605 / CBS 113480</strain>
    </source>
</reference>
<dbReference type="Pfam" id="PF10190">
    <property type="entry name" value="Tmemb_170"/>
    <property type="match status" value="1"/>
</dbReference>
<dbReference type="PANTHER" id="PTHR22779">
    <property type="entry name" value="SD17342P"/>
    <property type="match status" value="1"/>
</dbReference>
<dbReference type="OrthoDB" id="2131401at2759"/>
<feature type="transmembrane region" description="Helical" evidence="6">
    <location>
        <begin position="75"/>
        <end position="102"/>
    </location>
</feature>
<evidence type="ECO:0000256" key="4">
    <source>
        <dbReference type="ARBA" id="ARBA00022989"/>
    </source>
</evidence>
<dbReference type="RefSeq" id="XP_002846672.1">
    <property type="nucleotide sequence ID" value="XM_002846626.1"/>
</dbReference>
<dbReference type="GO" id="GO:0016020">
    <property type="term" value="C:membrane"/>
    <property type="evidence" value="ECO:0007669"/>
    <property type="project" value="UniProtKB-SubCell"/>
</dbReference>
<comment type="subcellular location">
    <subcellularLocation>
        <location evidence="1">Membrane</location>
        <topology evidence="1">Multi-pass membrane protein</topology>
    </subcellularLocation>
</comment>
<dbReference type="Proteomes" id="UP000002035">
    <property type="component" value="Unassembled WGS sequence"/>
</dbReference>
<keyword evidence="5 6" id="KW-0472">Membrane</keyword>
<protein>
    <submittedName>
        <fullName evidence="7">Integral membrane protein</fullName>
    </submittedName>
</protein>
<sequence length="136" mass="15436">MASHMLPAEYVTPEFPSLYLPFKPLNQTPKHLYHMEDVWRFTLYWTLIFYGGTHMGVAFYAAIRQRQSWKLMWAIPLVYAIVSALEALLAGSVVGLILGLVYEAGSFRMSTWVPFAWGCINVLVLIVSCFSFHGGL</sequence>
<dbReference type="EMBL" id="DS995704">
    <property type="protein sequence ID" value="EEQ31590.1"/>
    <property type="molecule type" value="Genomic_DNA"/>
</dbReference>
<proteinExistence type="inferred from homology"/>
<evidence type="ECO:0000313" key="7">
    <source>
        <dbReference type="EMBL" id="EEQ31590.1"/>
    </source>
</evidence>
<name>C5FNH6_ARTOC</name>
<keyword evidence="3 6" id="KW-0812">Transmembrane</keyword>
<dbReference type="VEuPathDB" id="FungiDB:MCYG_04409"/>
<dbReference type="OMA" id="FPMQGGL"/>
<feature type="transmembrane region" description="Helical" evidence="6">
    <location>
        <begin position="114"/>
        <end position="132"/>
    </location>
</feature>
<organism evidence="7 8">
    <name type="scientific">Arthroderma otae (strain ATCC MYA-4605 / CBS 113480)</name>
    <name type="common">Microsporum canis</name>
    <dbReference type="NCBI Taxonomy" id="554155"/>
    <lineage>
        <taxon>Eukaryota</taxon>
        <taxon>Fungi</taxon>
        <taxon>Dikarya</taxon>
        <taxon>Ascomycota</taxon>
        <taxon>Pezizomycotina</taxon>
        <taxon>Eurotiomycetes</taxon>
        <taxon>Eurotiomycetidae</taxon>
        <taxon>Onygenales</taxon>
        <taxon>Arthrodermataceae</taxon>
        <taxon>Microsporum</taxon>
    </lineage>
</organism>
<comment type="similarity">
    <text evidence="2">Belongs to the TMEM170 family.</text>
</comment>
<evidence type="ECO:0000256" key="6">
    <source>
        <dbReference type="SAM" id="Phobius"/>
    </source>
</evidence>
<evidence type="ECO:0000256" key="3">
    <source>
        <dbReference type="ARBA" id="ARBA00022692"/>
    </source>
</evidence>
<dbReference type="GeneID" id="9229783"/>
<dbReference type="eggNOG" id="ENOG502S0YM">
    <property type="taxonomic scope" value="Eukaryota"/>
</dbReference>
<evidence type="ECO:0000256" key="1">
    <source>
        <dbReference type="ARBA" id="ARBA00004141"/>
    </source>
</evidence>
<feature type="transmembrane region" description="Helical" evidence="6">
    <location>
        <begin position="43"/>
        <end position="63"/>
    </location>
</feature>
<dbReference type="AlphaFoldDB" id="C5FNH6"/>
<keyword evidence="8" id="KW-1185">Reference proteome</keyword>
<accession>C5FNH6</accession>
<dbReference type="InterPro" id="IPR019334">
    <property type="entry name" value="TMEM170A/B/YPR153W-like"/>
</dbReference>
<evidence type="ECO:0000256" key="5">
    <source>
        <dbReference type="ARBA" id="ARBA00023136"/>
    </source>
</evidence>
<dbReference type="HOGENOM" id="CLU_071343_1_0_1"/>
<dbReference type="PANTHER" id="PTHR22779:SF6">
    <property type="entry name" value="SD17342P"/>
    <property type="match status" value="1"/>
</dbReference>
<dbReference type="STRING" id="554155.C5FNH6"/>
<evidence type="ECO:0000313" key="8">
    <source>
        <dbReference type="Proteomes" id="UP000002035"/>
    </source>
</evidence>